<sequence>MTMGSSDHVKQRRGKIIDNIGNECLQAWKTVFLYQFVHLERLFIDLQHSLSIWPHSAELPEAIRLITPILFGLPIPALIDQECCCSHFTISGFLCWSNF</sequence>
<keyword evidence="2" id="KW-1185">Reference proteome</keyword>
<evidence type="ECO:0000313" key="2">
    <source>
        <dbReference type="Proteomes" id="UP001469553"/>
    </source>
</evidence>
<reference evidence="1 2" key="1">
    <citation type="submission" date="2021-06" db="EMBL/GenBank/DDBJ databases">
        <authorList>
            <person name="Palmer J.M."/>
        </authorList>
    </citation>
    <scope>NUCLEOTIDE SEQUENCE [LARGE SCALE GENOMIC DNA]</scope>
    <source>
        <strain evidence="1 2">AS_MEX2019</strain>
        <tissue evidence="1">Muscle</tissue>
    </source>
</reference>
<dbReference type="Proteomes" id="UP001469553">
    <property type="component" value="Unassembled WGS sequence"/>
</dbReference>
<name>A0ABV0Y9R2_9TELE</name>
<dbReference type="EMBL" id="JAHRIP010028346">
    <property type="protein sequence ID" value="MEQ2290441.1"/>
    <property type="molecule type" value="Genomic_DNA"/>
</dbReference>
<evidence type="ECO:0000313" key="1">
    <source>
        <dbReference type="EMBL" id="MEQ2290441.1"/>
    </source>
</evidence>
<comment type="caution">
    <text evidence="1">The sequence shown here is derived from an EMBL/GenBank/DDBJ whole genome shotgun (WGS) entry which is preliminary data.</text>
</comment>
<gene>
    <name evidence="1" type="ORF">AMECASPLE_003348</name>
</gene>
<accession>A0ABV0Y9R2</accession>
<protein>
    <submittedName>
        <fullName evidence="1">Uncharacterized protein</fullName>
    </submittedName>
</protein>
<proteinExistence type="predicted"/>
<organism evidence="1 2">
    <name type="scientific">Ameca splendens</name>
    <dbReference type="NCBI Taxonomy" id="208324"/>
    <lineage>
        <taxon>Eukaryota</taxon>
        <taxon>Metazoa</taxon>
        <taxon>Chordata</taxon>
        <taxon>Craniata</taxon>
        <taxon>Vertebrata</taxon>
        <taxon>Euteleostomi</taxon>
        <taxon>Actinopterygii</taxon>
        <taxon>Neopterygii</taxon>
        <taxon>Teleostei</taxon>
        <taxon>Neoteleostei</taxon>
        <taxon>Acanthomorphata</taxon>
        <taxon>Ovalentaria</taxon>
        <taxon>Atherinomorphae</taxon>
        <taxon>Cyprinodontiformes</taxon>
        <taxon>Goodeidae</taxon>
        <taxon>Ameca</taxon>
    </lineage>
</organism>